<dbReference type="EnsemblMetazoa" id="SMAR005946-RA">
    <property type="protein sequence ID" value="SMAR005946-PA"/>
    <property type="gene ID" value="SMAR005946"/>
</dbReference>
<feature type="region of interest" description="Disordered" evidence="7">
    <location>
        <begin position="182"/>
        <end position="257"/>
    </location>
</feature>
<dbReference type="GO" id="GO:0005737">
    <property type="term" value="C:cytoplasm"/>
    <property type="evidence" value="ECO:0007669"/>
    <property type="project" value="TreeGrafter"/>
</dbReference>
<keyword evidence="9" id="KW-1185">Reference proteome</keyword>
<dbReference type="Proteomes" id="UP000014500">
    <property type="component" value="Unassembled WGS sequence"/>
</dbReference>
<feature type="region of interest" description="Disordered" evidence="7">
    <location>
        <begin position="1"/>
        <end position="81"/>
    </location>
</feature>
<dbReference type="HOGENOM" id="CLU_025300_6_0_1"/>
<name>T1IXK8_STRMM</name>
<dbReference type="PROSITE" id="PS00223">
    <property type="entry name" value="ANNEXIN_1"/>
    <property type="match status" value="1"/>
</dbReference>
<keyword evidence="3 6" id="KW-0106">Calcium</keyword>
<feature type="compositionally biased region" description="Pro residues" evidence="7">
    <location>
        <begin position="1"/>
        <end position="21"/>
    </location>
</feature>
<accession>T1IXK8</accession>
<dbReference type="PhylomeDB" id="T1IXK8"/>
<dbReference type="InterPro" id="IPR018502">
    <property type="entry name" value="Annexin_repeat"/>
</dbReference>
<dbReference type="GO" id="GO:0005634">
    <property type="term" value="C:nucleus"/>
    <property type="evidence" value="ECO:0007669"/>
    <property type="project" value="TreeGrafter"/>
</dbReference>
<dbReference type="PRINTS" id="PR00196">
    <property type="entry name" value="ANNEXIN"/>
</dbReference>
<dbReference type="FunFam" id="1.10.220.10:FF:000001">
    <property type="entry name" value="Annexin"/>
    <property type="match status" value="1"/>
</dbReference>
<organism evidence="8 9">
    <name type="scientific">Strigamia maritima</name>
    <name type="common">European centipede</name>
    <name type="synonym">Geophilus maritimus</name>
    <dbReference type="NCBI Taxonomy" id="126957"/>
    <lineage>
        <taxon>Eukaryota</taxon>
        <taxon>Metazoa</taxon>
        <taxon>Ecdysozoa</taxon>
        <taxon>Arthropoda</taxon>
        <taxon>Myriapoda</taxon>
        <taxon>Chilopoda</taxon>
        <taxon>Pleurostigmophora</taxon>
        <taxon>Geophilomorpha</taxon>
        <taxon>Linotaeniidae</taxon>
        <taxon>Strigamia</taxon>
    </lineage>
</organism>
<dbReference type="InterPro" id="IPR018252">
    <property type="entry name" value="Annexin_repeat_CS"/>
</dbReference>
<dbReference type="PANTHER" id="PTHR10502:SF102">
    <property type="entry name" value="ANNEXIN B11"/>
    <property type="match status" value="1"/>
</dbReference>
<evidence type="ECO:0000256" key="6">
    <source>
        <dbReference type="RuleBase" id="RU003540"/>
    </source>
</evidence>
<evidence type="ECO:0000256" key="3">
    <source>
        <dbReference type="ARBA" id="ARBA00022837"/>
    </source>
</evidence>
<proteinExistence type="inferred from homology"/>
<dbReference type="Gene3D" id="1.10.220.10">
    <property type="entry name" value="Annexin"/>
    <property type="match status" value="4"/>
</dbReference>
<dbReference type="PANTHER" id="PTHR10502">
    <property type="entry name" value="ANNEXIN"/>
    <property type="match status" value="1"/>
</dbReference>
<dbReference type="AlphaFoldDB" id="T1IXK8"/>
<dbReference type="InterPro" id="IPR001464">
    <property type="entry name" value="Annexin"/>
</dbReference>
<dbReference type="STRING" id="126957.T1IXK8"/>
<dbReference type="Pfam" id="PF00191">
    <property type="entry name" value="Annexin"/>
    <property type="match status" value="4"/>
</dbReference>
<evidence type="ECO:0000313" key="9">
    <source>
        <dbReference type="Proteomes" id="UP000014500"/>
    </source>
</evidence>
<reference evidence="8" key="2">
    <citation type="submission" date="2015-02" db="UniProtKB">
        <authorList>
            <consortium name="EnsemblMetazoa"/>
        </authorList>
    </citation>
    <scope>IDENTIFICATION</scope>
</reference>
<keyword evidence="2 6" id="KW-0677">Repeat</keyword>
<feature type="compositionally biased region" description="Polar residues" evidence="7">
    <location>
        <begin position="186"/>
        <end position="205"/>
    </location>
</feature>
<dbReference type="SMART" id="SM00335">
    <property type="entry name" value="ANX"/>
    <property type="match status" value="4"/>
</dbReference>
<comment type="domain">
    <text evidence="6">A pair of annexin repeats may form one binding site for calcium and phospholipid.</text>
</comment>
<dbReference type="GO" id="GO:0005544">
    <property type="term" value="F:calcium-dependent phospholipid binding"/>
    <property type="evidence" value="ECO:0007669"/>
    <property type="project" value="UniProtKB-KW"/>
</dbReference>
<protein>
    <recommendedName>
        <fullName evidence="6">Annexin</fullName>
    </recommendedName>
</protein>
<evidence type="ECO:0000256" key="7">
    <source>
        <dbReference type="SAM" id="MobiDB-lite"/>
    </source>
</evidence>
<dbReference type="EMBL" id="AFFK01020101">
    <property type="status" value="NOT_ANNOTATED_CDS"/>
    <property type="molecule type" value="Genomic_DNA"/>
</dbReference>
<feature type="compositionally biased region" description="Pro residues" evidence="7">
    <location>
        <begin position="57"/>
        <end position="66"/>
    </location>
</feature>
<dbReference type="InterPro" id="IPR037104">
    <property type="entry name" value="Annexin_sf"/>
</dbReference>
<keyword evidence="5 6" id="KW-0111">Calcium/phospholipid-binding</keyword>
<dbReference type="SUPFAM" id="SSF47874">
    <property type="entry name" value="Annexin"/>
    <property type="match status" value="1"/>
</dbReference>
<dbReference type="GO" id="GO:0001786">
    <property type="term" value="F:phosphatidylserine binding"/>
    <property type="evidence" value="ECO:0007669"/>
    <property type="project" value="TreeGrafter"/>
</dbReference>
<evidence type="ECO:0000256" key="2">
    <source>
        <dbReference type="ARBA" id="ARBA00022737"/>
    </source>
</evidence>
<keyword evidence="4 6" id="KW-0041">Annexin</keyword>
<dbReference type="FunFam" id="1.10.220.10:FF:000002">
    <property type="entry name" value="Annexin"/>
    <property type="match status" value="1"/>
</dbReference>
<evidence type="ECO:0000256" key="1">
    <source>
        <dbReference type="ARBA" id="ARBA00007831"/>
    </source>
</evidence>
<dbReference type="GO" id="GO:0005886">
    <property type="term" value="C:plasma membrane"/>
    <property type="evidence" value="ECO:0007669"/>
    <property type="project" value="TreeGrafter"/>
</dbReference>
<evidence type="ECO:0000256" key="5">
    <source>
        <dbReference type="ARBA" id="ARBA00023302"/>
    </source>
</evidence>
<reference evidence="9" key="1">
    <citation type="submission" date="2011-05" db="EMBL/GenBank/DDBJ databases">
        <authorList>
            <person name="Richards S.R."/>
            <person name="Qu J."/>
            <person name="Jiang H."/>
            <person name="Jhangiani S.N."/>
            <person name="Agravi P."/>
            <person name="Goodspeed R."/>
            <person name="Gross S."/>
            <person name="Mandapat C."/>
            <person name="Jackson L."/>
            <person name="Mathew T."/>
            <person name="Pu L."/>
            <person name="Thornton R."/>
            <person name="Saada N."/>
            <person name="Wilczek-Boney K.B."/>
            <person name="Lee S."/>
            <person name="Kovar C."/>
            <person name="Wu Y."/>
            <person name="Scherer S.E."/>
            <person name="Worley K.C."/>
            <person name="Muzny D.M."/>
            <person name="Gibbs R."/>
        </authorList>
    </citation>
    <scope>NUCLEOTIDE SEQUENCE</scope>
    <source>
        <strain evidence="9">Brora</strain>
    </source>
</reference>
<dbReference type="OMA" id="DEKAIIH"/>
<dbReference type="GO" id="GO:0012506">
    <property type="term" value="C:vesicle membrane"/>
    <property type="evidence" value="ECO:0007669"/>
    <property type="project" value="TreeGrafter"/>
</dbReference>
<sequence>MSYPPPYGSGYPPHPQYPQYPQPGAAPNQPPNPIPNYGFAPPPQQPYPSYPTGNAPSPYPYPPSPSPSQQQQPYPPTTSYPSVSISKYRSSLLVTNFVDASRNKFAHFSQIVFQLLMTCHEDRNLRNLKTCLFNLSTFLSSTAVVLVLGPLSSLSVESNPSQGGYPSVASAYPSYPGATSGGYPSAYQQPTSASGYPPSQHQHPSAASGYPPSVASTYPPPQQQQQQQQQTAPGYNYPVSSPSIATSTTSVSREPPKMGTVVEFNPFYPEEDAKALRKAMKGFGTDEKAIIDILDLIQDLKSELSGRFEDVTIALMTPTYDYLANRIHKAISGLGTDEEAIIDILCGASNQQIREINAAYLRLYRKPMEKDLIEDTSGHFRKLLVSLSMGNRNENPTPDPARAAQDAQGLYQAGAARWGTDEALFNSILVAQHFNQVRLVCSEYQRISGKSLENSIKSEFSGYVETGLLAIVKCAQNTPAYYAERLYRSMVGAGTDDRTLIRIVAVRSEIDMVQIKQEFQRMYGKTLESFIAGDTSGDYKKVLLGLV</sequence>
<dbReference type="eggNOG" id="KOG0819">
    <property type="taxonomic scope" value="Eukaryota"/>
</dbReference>
<evidence type="ECO:0000256" key="4">
    <source>
        <dbReference type="ARBA" id="ARBA00023216"/>
    </source>
</evidence>
<comment type="similarity">
    <text evidence="1 6">Belongs to the annexin family.</text>
</comment>
<dbReference type="GO" id="GO:0005509">
    <property type="term" value="F:calcium ion binding"/>
    <property type="evidence" value="ECO:0007669"/>
    <property type="project" value="InterPro"/>
</dbReference>
<evidence type="ECO:0000313" key="8">
    <source>
        <dbReference type="EnsemblMetazoa" id="SMAR005946-PA"/>
    </source>
</evidence>
<dbReference type="PROSITE" id="PS51897">
    <property type="entry name" value="ANNEXIN_2"/>
    <property type="match status" value="3"/>
</dbReference>
<feature type="compositionally biased region" description="Pro residues" evidence="7">
    <location>
        <begin position="28"/>
        <end position="49"/>
    </location>
</feature>
<feature type="compositionally biased region" description="Polar residues" evidence="7">
    <location>
        <begin position="238"/>
        <end position="252"/>
    </location>
</feature>
<dbReference type="FunFam" id="1.10.220.10:FF:000003">
    <property type="entry name" value="Annexin"/>
    <property type="match status" value="1"/>
</dbReference>